<accession>A0AAV8AI16</accession>
<dbReference type="InterPro" id="IPR032675">
    <property type="entry name" value="LRR_dom_sf"/>
</dbReference>
<feature type="region of interest" description="Disordered" evidence="1">
    <location>
        <begin position="687"/>
        <end position="723"/>
    </location>
</feature>
<dbReference type="EMBL" id="JANTQA010000008">
    <property type="protein sequence ID" value="KAJ3452372.1"/>
    <property type="molecule type" value="Genomic_DNA"/>
</dbReference>
<evidence type="ECO:0000259" key="2">
    <source>
        <dbReference type="PROSITE" id="PS50097"/>
    </source>
</evidence>
<dbReference type="CDD" id="cd18186">
    <property type="entry name" value="BTB_POZ_ZBTB_KLHL-like"/>
    <property type="match status" value="1"/>
</dbReference>
<dbReference type="InterPro" id="IPR051279">
    <property type="entry name" value="PP1-Reg/Actin-Interact_Protein"/>
</dbReference>
<evidence type="ECO:0000313" key="3">
    <source>
        <dbReference type="EMBL" id="KAJ3452372.1"/>
    </source>
</evidence>
<dbReference type="InterPro" id="IPR011333">
    <property type="entry name" value="SKP1/BTB/POZ_sf"/>
</dbReference>
<gene>
    <name evidence="3" type="ORF">M0812_04138</name>
</gene>
<dbReference type="SUPFAM" id="SSF52047">
    <property type="entry name" value="RNI-like"/>
    <property type="match status" value="1"/>
</dbReference>
<name>A0AAV8AI16_9EUKA</name>
<dbReference type="PROSITE" id="PS50097">
    <property type="entry name" value="BTB"/>
    <property type="match status" value="1"/>
</dbReference>
<comment type="caution">
    <text evidence="3">The sequence shown here is derived from an EMBL/GenBank/DDBJ whole genome shotgun (WGS) entry which is preliminary data.</text>
</comment>
<dbReference type="SUPFAM" id="SSF54695">
    <property type="entry name" value="POZ domain"/>
    <property type="match status" value="1"/>
</dbReference>
<evidence type="ECO:0000313" key="4">
    <source>
        <dbReference type="Proteomes" id="UP001146793"/>
    </source>
</evidence>
<reference evidence="3" key="1">
    <citation type="submission" date="2022-08" db="EMBL/GenBank/DDBJ databases">
        <title>Novel sulphate-reducing endosymbionts in the free-living metamonad Anaeramoeba.</title>
        <authorList>
            <person name="Jerlstrom-Hultqvist J."/>
            <person name="Cepicka I."/>
            <person name="Gallot-Lavallee L."/>
            <person name="Salas-Leiva D."/>
            <person name="Curtis B.A."/>
            <person name="Zahonova K."/>
            <person name="Pipaliya S."/>
            <person name="Dacks J."/>
            <person name="Roger A.J."/>
        </authorList>
    </citation>
    <scope>NUCLEOTIDE SEQUENCE</scope>
    <source>
        <strain evidence="3">Busselton2</strain>
    </source>
</reference>
<organism evidence="3 4">
    <name type="scientific">Anaeramoeba flamelloides</name>
    <dbReference type="NCBI Taxonomy" id="1746091"/>
    <lineage>
        <taxon>Eukaryota</taxon>
        <taxon>Metamonada</taxon>
        <taxon>Anaeramoebidae</taxon>
        <taxon>Anaeramoeba</taxon>
    </lineage>
</organism>
<dbReference type="AlphaFoldDB" id="A0AAV8AI16"/>
<proteinExistence type="predicted"/>
<dbReference type="Gene3D" id="3.30.710.10">
    <property type="entry name" value="Potassium Channel Kv1.1, Chain A"/>
    <property type="match status" value="1"/>
</dbReference>
<protein>
    <submittedName>
        <fullName evidence="3">Nacht lrr and pyd domains-containing protein</fullName>
    </submittedName>
</protein>
<evidence type="ECO:0000256" key="1">
    <source>
        <dbReference type="SAM" id="MobiDB-lite"/>
    </source>
</evidence>
<dbReference type="PANTHER" id="PTHR24112">
    <property type="entry name" value="LEUCINE-RICH REPEAT, ISOFORM F-RELATED"/>
    <property type="match status" value="1"/>
</dbReference>
<sequence>MTSETLPTFKDLLAILPEKTLNEIPISIIQFLWELSINNSLMNRVDFRDFKIGRNIYPLVGSMLSTNKTVRILNFNSNILSTRSLGFICNGIIQNKEHTNVKHLSLRGIGLNLEKCQHLSNLLSNNTSIKKLVLDETQFDNVKCLSVLSEGLKKNKTLSLLVLNIKHLKSPSEDIETFFSALNCQTCNFIYSTLHMKQFEGMCKGLMKNKSLTTLVFDPIEIENKKKIQLLTDVFKKKIVQLRHLSFSTPYSTVLIKSALGTFYTSMSEISNDKLLLTTLNLTSVGLRDSSTVALSKFLSKAPFLKTLSLADHHLTGKGFQNLIKTTPCLTLKNLDVGSPKYEPTYLDESKHFLNWILTCYPMVENLSFDSIFFISDATFPLFDSVYKCKELKTISFKAARFDSDSSGYLSELLRTKKINYLESINFSLSDWLSLESLSITLKTLAEFPNGGIRNLNLNGVGRNSSTFTMRTGFVAVVTTMLQMAKQLNTLSIASCPLSISNLWYNFILALKSLDSLKNLDIRYCLLKPPMLEDVSLLVREHKNLQSISVIEEIVTEEIVSFFASALGENKKFKYIELGANSGNYQKKRYQIIENLLENYPHIDIEWPLDRSKTPHDISIKRDYQFKKNLRSRSLPWIDFVNLAKRKMDKTSQITYSEECQNWCLQNTFGRNLTQINKQIQNLFLYNNNNTNNTHNNNNNNSDNNNDSSNNNNKIDTKKKKKTEKEKDQIITDIWMWAFSGLDFSQSTVKDMAISLSISNPFGFSWETRLLELYKDQESKDFSIITKKNQQIKVHKNLLQVKLGVFRDMFLTVENSCKSVTDYSDHSLESWELFIEFIYLSKFEFHENHDLNILIDELLELAQFYQLENLNIFEQLLQSEFEEWEYQQYIKKFNTEKL</sequence>
<feature type="compositionally biased region" description="Low complexity" evidence="1">
    <location>
        <begin position="687"/>
        <end position="714"/>
    </location>
</feature>
<dbReference type="Proteomes" id="UP001146793">
    <property type="component" value="Unassembled WGS sequence"/>
</dbReference>
<feature type="domain" description="BTB" evidence="2">
    <location>
        <begin position="780"/>
        <end position="847"/>
    </location>
</feature>
<dbReference type="Gene3D" id="3.80.10.10">
    <property type="entry name" value="Ribonuclease Inhibitor"/>
    <property type="match status" value="3"/>
</dbReference>
<dbReference type="Pfam" id="PF00651">
    <property type="entry name" value="BTB"/>
    <property type="match status" value="1"/>
</dbReference>
<dbReference type="InterPro" id="IPR000210">
    <property type="entry name" value="BTB/POZ_dom"/>
</dbReference>